<dbReference type="AlphaFoldDB" id="A0A8S4QBQ7"/>
<proteinExistence type="predicted"/>
<organism evidence="2 3">
    <name type="scientific">Owenia fusiformis</name>
    <name type="common">Polychaete worm</name>
    <dbReference type="NCBI Taxonomy" id="6347"/>
    <lineage>
        <taxon>Eukaryota</taxon>
        <taxon>Metazoa</taxon>
        <taxon>Spiralia</taxon>
        <taxon>Lophotrochozoa</taxon>
        <taxon>Annelida</taxon>
        <taxon>Polychaeta</taxon>
        <taxon>Sedentaria</taxon>
        <taxon>Canalipalpata</taxon>
        <taxon>Sabellida</taxon>
        <taxon>Oweniida</taxon>
        <taxon>Oweniidae</taxon>
        <taxon>Owenia</taxon>
    </lineage>
</organism>
<protein>
    <recommendedName>
        <fullName evidence="1">Ig-like domain-containing protein</fullName>
    </recommendedName>
</protein>
<dbReference type="SUPFAM" id="SSF48726">
    <property type="entry name" value="Immunoglobulin"/>
    <property type="match status" value="1"/>
</dbReference>
<sequence length="126" mass="14189">MDIERVNIFKVALAIYLATFEATYAYVEVNEGPRDKAVLFGQNAELTCHIHQARSKPNHIVQWVADSKRTGLGKPVSYNERITAKDMLKKFSISTAIPYNLLIQDVDFDDAGKYKCNNVRNGKPIG</sequence>
<comment type="caution">
    <text evidence="2">The sequence shown here is derived from an EMBL/GenBank/DDBJ whole genome shotgun (WGS) entry which is preliminary data.</text>
</comment>
<dbReference type="EMBL" id="CAIIXF020000012">
    <property type="protein sequence ID" value="CAH1802064.1"/>
    <property type="molecule type" value="Genomic_DNA"/>
</dbReference>
<evidence type="ECO:0000259" key="1">
    <source>
        <dbReference type="PROSITE" id="PS50835"/>
    </source>
</evidence>
<feature type="domain" description="Ig-like" evidence="1">
    <location>
        <begin position="41"/>
        <end position="116"/>
    </location>
</feature>
<keyword evidence="3" id="KW-1185">Reference proteome</keyword>
<dbReference type="Pfam" id="PF00047">
    <property type="entry name" value="ig"/>
    <property type="match status" value="1"/>
</dbReference>
<dbReference type="InterPro" id="IPR036179">
    <property type="entry name" value="Ig-like_dom_sf"/>
</dbReference>
<evidence type="ECO:0000313" key="2">
    <source>
        <dbReference type="EMBL" id="CAH1802064.1"/>
    </source>
</evidence>
<dbReference type="InterPro" id="IPR007110">
    <property type="entry name" value="Ig-like_dom"/>
</dbReference>
<accession>A0A8S4QBQ7</accession>
<feature type="non-terminal residue" evidence="2">
    <location>
        <position position="1"/>
    </location>
</feature>
<dbReference type="InterPro" id="IPR013151">
    <property type="entry name" value="Immunoglobulin_dom"/>
</dbReference>
<dbReference type="InterPro" id="IPR013783">
    <property type="entry name" value="Ig-like_fold"/>
</dbReference>
<dbReference type="Proteomes" id="UP000749559">
    <property type="component" value="Unassembled WGS sequence"/>
</dbReference>
<name>A0A8S4QBQ7_OWEFU</name>
<reference evidence="2" key="1">
    <citation type="submission" date="2022-03" db="EMBL/GenBank/DDBJ databases">
        <authorList>
            <person name="Martin C."/>
        </authorList>
    </citation>
    <scope>NUCLEOTIDE SEQUENCE</scope>
</reference>
<dbReference type="Gene3D" id="2.60.40.10">
    <property type="entry name" value="Immunoglobulins"/>
    <property type="match status" value="1"/>
</dbReference>
<gene>
    <name evidence="2" type="ORF">OFUS_LOCUS25782</name>
</gene>
<dbReference type="OrthoDB" id="2431000at2759"/>
<dbReference type="PROSITE" id="PS50835">
    <property type="entry name" value="IG_LIKE"/>
    <property type="match status" value="1"/>
</dbReference>
<evidence type="ECO:0000313" key="3">
    <source>
        <dbReference type="Proteomes" id="UP000749559"/>
    </source>
</evidence>